<dbReference type="PANTHER" id="PTHR12110">
    <property type="entry name" value="HYDROXYPYRUVATE ISOMERASE"/>
    <property type="match status" value="1"/>
</dbReference>
<organism evidence="2 3">
    <name type="scientific">Candidatus Faeciplasma pullistercoris</name>
    <dbReference type="NCBI Taxonomy" id="2840800"/>
    <lineage>
        <taxon>Bacteria</taxon>
        <taxon>Bacillati</taxon>
        <taxon>Bacillota</taxon>
        <taxon>Clostridia</taxon>
        <taxon>Eubacteriales</taxon>
        <taxon>Oscillospiraceae</taxon>
        <taxon>Oscillospiraceae incertae sedis</taxon>
        <taxon>Candidatus Faeciplasma</taxon>
    </lineage>
</organism>
<dbReference type="SUPFAM" id="SSF51658">
    <property type="entry name" value="Xylose isomerase-like"/>
    <property type="match status" value="1"/>
</dbReference>
<dbReference type="AlphaFoldDB" id="A0A9D1GV14"/>
<keyword evidence="2" id="KW-0413">Isomerase</keyword>
<reference evidence="2" key="2">
    <citation type="journal article" date="2021" name="PeerJ">
        <title>Extensive microbial diversity within the chicken gut microbiome revealed by metagenomics and culture.</title>
        <authorList>
            <person name="Gilroy R."/>
            <person name="Ravi A."/>
            <person name="Getino M."/>
            <person name="Pursley I."/>
            <person name="Horton D.L."/>
            <person name="Alikhan N.F."/>
            <person name="Baker D."/>
            <person name="Gharbi K."/>
            <person name="Hall N."/>
            <person name="Watson M."/>
            <person name="Adriaenssens E.M."/>
            <person name="Foster-Nyarko E."/>
            <person name="Jarju S."/>
            <person name="Secka A."/>
            <person name="Antonio M."/>
            <person name="Oren A."/>
            <person name="Chaudhuri R.R."/>
            <person name="La Ragione R."/>
            <person name="Hildebrand F."/>
            <person name="Pallen M.J."/>
        </authorList>
    </citation>
    <scope>NUCLEOTIDE SEQUENCE</scope>
    <source>
        <strain evidence="2">CHK33-4379</strain>
    </source>
</reference>
<feature type="domain" description="Xylose isomerase-like TIM barrel" evidence="1">
    <location>
        <begin position="31"/>
        <end position="257"/>
    </location>
</feature>
<sequence length="266" mass="29625">MESGKISVGVSTSCGYPEVPEKTLASLCERGVRRLEIFVNTHSETDPGYIRELAGILRANGSECVSLHPFTCGIDTYMLYTGYERRIRDYLEYHKRYFEAMNILGARYFILHGNKNPCPIETVVEGYARLNEVASGFGVTVLQENVCRCTTGELSELLEMKRLLGDGVSFVLDTKQAIRKGLDPYDFIPALGKSIKHVHFSDHGALGDCLLPGAGDIDTHRFVRALSSVGFSGTIMLELYRSGFNSYDDLVKSMMFIQSVIYSEQA</sequence>
<dbReference type="EMBL" id="DVLL01000015">
    <property type="protein sequence ID" value="HIT58800.1"/>
    <property type="molecule type" value="Genomic_DNA"/>
</dbReference>
<dbReference type="Proteomes" id="UP000824136">
    <property type="component" value="Unassembled WGS sequence"/>
</dbReference>
<dbReference type="InterPro" id="IPR050312">
    <property type="entry name" value="IolE/XylAMocC-like"/>
</dbReference>
<proteinExistence type="predicted"/>
<dbReference type="PANTHER" id="PTHR12110:SF21">
    <property type="entry name" value="XYLOSE ISOMERASE-LIKE TIM BARREL DOMAIN-CONTAINING PROTEIN"/>
    <property type="match status" value="1"/>
</dbReference>
<dbReference type="Gene3D" id="3.20.20.150">
    <property type="entry name" value="Divalent-metal-dependent TIM barrel enzymes"/>
    <property type="match status" value="1"/>
</dbReference>
<comment type="caution">
    <text evidence="2">The sequence shown here is derived from an EMBL/GenBank/DDBJ whole genome shotgun (WGS) entry which is preliminary data.</text>
</comment>
<reference evidence="2" key="1">
    <citation type="submission" date="2020-10" db="EMBL/GenBank/DDBJ databases">
        <authorList>
            <person name="Gilroy R."/>
        </authorList>
    </citation>
    <scope>NUCLEOTIDE SEQUENCE</scope>
    <source>
        <strain evidence="2">CHK33-4379</strain>
    </source>
</reference>
<dbReference type="InterPro" id="IPR036237">
    <property type="entry name" value="Xyl_isomerase-like_sf"/>
</dbReference>
<accession>A0A9D1GV14</accession>
<dbReference type="Pfam" id="PF01261">
    <property type="entry name" value="AP_endonuc_2"/>
    <property type="match status" value="1"/>
</dbReference>
<evidence type="ECO:0000313" key="3">
    <source>
        <dbReference type="Proteomes" id="UP000824136"/>
    </source>
</evidence>
<dbReference type="InterPro" id="IPR013022">
    <property type="entry name" value="Xyl_isomerase-like_TIM-brl"/>
</dbReference>
<evidence type="ECO:0000313" key="2">
    <source>
        <dbReference type="EMBL" id="HIT58800.1"/>
    </source>
</evidence>
<gene>
    <name evidence="2" type="ORF">IAC39_03695</name>
</gene>
<evidence type="ECO:0000259" key="1">
    <source>
        <dbReference type="Pfam" id="PF01261"/>
    </source>
</evidence>
<dbReference type="GO" id="GO:0016853">
    <property type="term" value="F:isomerase activity"/>
    <property type="evidence" value="ECO:0007669"/>
    <property type="project" value="UniProtKB-KW"/>
</dbReference>
<protein>
    <submittedName>
        <fullName evidence="2">Sugar phosphate isomerase/epimerase</fullName>
    </submittedName>
</protein>
<name>A0A9D1GV14_9FIRM</name>